<dbReference type="KEGG" id="pif:PITG_04576"/>
<dbReference type="RefSeq" id="XP_002905336.1">
    <property type="nucleotide sequence ID" value="XM_002905290.1"/>
</dbReference>
<dbReference type="OrthoDB" id="138285at2759"/>
<dbReference type="AlphaFoldDB" id="D0N1J8"/>
<keyword evidence="2" id="KW-1185">Reference proteome</keyword>
<dbReference type="EMBL" id="DS028123">
    <property type="protein sequence ID" value="EEY68177.1"/>
    <property type="molecule type" value="Genomic_DNA"/>
</dbReference>
<dbReference type="InParanoid" id="D0N1J8"/>
<protein>
    <submittedName>
        <fullName evidence="1">Uncharacterized protein</fullName>
    </submittedName>
</protein>
<dbReference type="VEuPathDB" id="FungiDB:PITG_04576"/>
<sequence>MAGHLELLKSSRQGDFHDEQSYLTALRTKYGPGVSGCAEQVITLVDYYRDFERRTDLSEIWKARITKLEKIESSLSEYVQHLNIPAGLRQDFIKDLIAYLRESWTIRDRRRRPSIYGSQ</sequence>
<evidence type="ECO:0000313" key="1">
    <source>
        <dbReference type="EMBL" id="EEY68177.1"/>
    </source>
</evidence>
<dbReference type="eggNOG" id="KOG1555">
    <property type="taxonomic scope" value="Eukaryota"/>
</dbReference>
<dbReference type="Proteomes" id="UP000006643">
    <property type="component" value="Unassembled WGS sequence"/>
</dbReference>
<evidence type="ECO:0000313" key="2">
    <source>
        <dbReference type="Proteomes" id="UP000006643"/>
    </source>
</evidence>
<organism evidence="1 2">
    <name type="scientific">Phytophthora infestans (strain T30-4)</name>
    <name type="common">Potato late blight agent</name>
    <dbReference type="NCBI Taxonomy" id="403677"/>
    <lineage>
        <taxon>Eukaryota</taxon>
        <taxon>Sar</taxon>
        <taxon>Stramenopiles</taxon>
        <taxon>Oomycota</taxon>
        <taxon>Peronosporomycetes</taxon>
        <taxon>Peronosporales</taxon>
        <taxon>Peronosporaceae</taxon>
        <taxon>Phytophthora</taxon>
    </lineage>
</organism>
<dbReference type="HOGENOM" id="CLU_2066051_0_0_1"/>
<dbReference type="GeneID" id="9475557"/>
<reference evidence="2" key="1">
    <citation type="journal article" date="2009" name="Nature">
        <title>Genome sequence and analysis of the Irish potato famine pathogen Phytophthora infestans.</title>
        <authorList>
            <consortium name="The Broad Institute Genome Sequencing Platform"/>
            <person name="Haas B.J."/>
            <person name="Kamoun S."/>
            <person name="Zody M.C."/>
            <person name="Jiang R.H."/>
            <person name="Handsaker R.E."/>
            <person name="Cano L.M."/>
            <person name="Grabherr M."/>
            <person name="Kodira C.D."/>
            <person name="Raffaele S."/>
            <person name="Torto-Alalibo T."/>
            <person name="Bozkurt T.O."/>
            <person name="Ah-Fong A.M."/>
            <person name="Alvarado L."/>
            <person name="Anderson V.L."/>
            <person name="Armstrong M.R."/>
            <person name="Avrova A."/>
            <person name="Baxter L."/>
            <person name="Beynon J."/>
            <person name="Boevink P.C."/>
            <person name="Bollmann S.R."/>
            <person name="Bos J.I."/>
            <person name="Bulone V."/>
            <person name="Cai G."/>
            <person name="Cakir C."/>
            <person name="Carrington J.C."/>
            <person name="Chawner M."/>
            <person name="Conti L."/>
            <person name="Costanzo S."/>
            <person name="Ewan R."/>
            <person name="Fahlgren N."/>
            <person name="Fischbach M.A."/>
            <person name="Fugelstad J."/>
            <person name="Gilroy E.M."/>
            <person name="Gnerre S."/>
            <person name="Green P.J."/>
            <person name="Grenville-Briggs L.J."/>
            <person name="Griffith J."/>
            <person name="Grunwald N.J."/>
            <person name="Horn K."/>
            <person name="Horner N.R."/>
            <person name="Hu C.H."/>
            <person name="Huitema E."/>
            <person name="Jeong D.H."/>
            <person name="Jones A.M."/>
            <person name="Jones J.D."/>
            <person name="Jones R.W."/>
            <person name="Karlsson E.K."/>
            <person name="Kunjeti S.G."/>
            <person name="Lamour K."/>
            <person name="Liu Z."/>
            <person name="Ma L."/>
            <person name="Maclean D."/>
            <person name="Chibucos M.C."/>
            <person name="McDonald H."/>
            <person name="McWalters J."/>
            <person name="Meijer H.J."/>
            <person name="Morgan W."/>
            <person name="Morris P.F."/>
            <person name="Munro C.A."/>
            <person name="O'Neill K."/>
            <person name="Ospina-Giraldo M."/>
            <person name="Pinzon A."/>
            <person name="Pritchard L."/>
            <person name="Ramsahoye B."/>
            <person name="Ren Q."/>
            <person name="Restrepo S."/>
            <person name="Roy S."/>
            <person name="Sadanandom A."/>
            <person name="Savidor A."/>
            <person name="Schornack S."/>
            <person name="Schwartz D.C."/>
            <person name="Schumann U.D."/>
            <person name="Schwessinger B."/>
            <person name="Seyer L."/>
            <person name="Sharpe T."/>
            <person name="Silvar C."/>
            <person name="Song J."/>
            <person name="Studholme D.J."/>
            <person name="Sykes S."/>
            <person name="Thines M."/>
            <person name="van de Vondervoort P.J."/>
            <person name="Phuntumart V."/>
            <person name="Wawra S."/>
            <person name="Weide R."/>
            <person name="Win J."/>
            <person name="Young C."/>
            <person name="Zhou S."/>
            <person name="Fry W."/>
            <person name="Meyers B.C."/>
            <person name="van West P."/>
            <person name="Ristaino J."/>
            <person name="Govers F."/>
            <person name="Birch P.R."/>
            <person name="Whisson S.C."/>
            <person name="Judelson H.S."/>
            <person name="Nusbaum C."/>
        </authorList>
    </citation>
    <scope>NUCLEOTIDE SEQUENCE [LARGE SCALE GENOMIC DNA]</scope>
    <source>
        <strain evidence="2">T30-4</strain>
    </source>
</reference>
<proteinExistence type="predicted"/>
<name>D0N1J8_PHYIT</name>
<accession>D0N1J8</accession>
<gene>
    <name evidence="1" type="ORF">PITG_04576</name>
</gene>